<evidence type="ECO:0000256" key="1">
    <source>
        <dbReference type="ARBA" id="ARBA00004752"/>
    </source>
</evidence>
<dbReference type="GO" id="GO:0008360">
    <property type="term" value="P:regulation of cell shape"/>
    <property type="evidence" value="ECO:0007669"/>
    <property type="project" value="UniProtKB-UniRule"/>
</dbReference>
<keyword evidence="8" id="KW-0732">Signal</keyword>
<dbReference type="InterPro" id="IPR005490">
    <property type="entry name" value="LD_TPept_cat_dom"/>
</dbReference>
<evidence type="ECO:0000256" key="7">
    <source>
        <dbReference type="PROSITE-ProRule" id="PRU01373"/>
    </source>
</evidence>
<gene>
    <name evidence="10" type="ORF">SAMN05421819_0143</name>
</gene>
<dbReference type="OrthoDB" id="9809748at2"/>
<dbReference type="GO" id="GO:0009252">
    <property type="term" value="P:peptidoglycan biosynthetic process"/>
    <property type="evidence" value="ECO:0007669"/>
    <property type="project" value="UniProtKB-UniPathway"/>
</dbReference>
<name>A0A1H5SE58_9BACT</name>
<dbReference type="PROSITE" id="PS51257">
    <property type="entry name" value="PROKAR_LIPOPROTEIN"/>
    <property type="match status" value="1"/>
</dbReference>
<dbReference type="CDD" id="cd16913">
    <property type="entry name" value="YkuD_like"/>
    <property type="match status" value="1"/>
</dbReference>
<evidence type="ECO:0000256" key="5">
    <source>
        <dbReference type="ARBA" id="ARBA00022984"/>
    </source>
</evidence>
<keyword evidence="6 7" id="KW-0961">Cell wall biogenesis/degradation</keyword>
<protein>
    <submittedName>
        <fullName evidence="10">L,D-transpeptidase catalytic domain</fullName>
    </submittedName>
</protein>
<dbReference type="GO" id="GO:0004180">
    <property type="term" value="F:carboxypeptidase activity"/>
    <property type="evidence" value="ECO:0007669"/>
    <property type="project" value="UniProtKB-ARBA"/>
</dbReference>
<evidence type="ECO:0000256" key="6">
    <source>
        <dbReference type="ARBA" id="ARBA00023316"/>
    </source>
</evidence>
<dbReference type="RefSeq" id="WP_160114936.1">
    <property type="nucleotide sequence ID" value="NZ_FNVA01000001.1"/>
</dbReference>
<accession>A0A1H5SE58</accession>
<dbReference type="SUPFAM" id="SSF141523">
    <property type="entry name" value="L,D-transpeptidase catalytic domain-like"/>
    <property type="match status" value="1"/>
</dbReference>
<comment type="pathway">
    <text evidence="1 7">Cell wall biogenesis; peptidoglycan biosynthesis.</text>
</comment>
<organism evidence="10 11">
    <name type="scientific">Bryocella elongata</name>
    <dbReference type="NCBI Taxonomy" id="863522"/>
    <lineage>
        <taxon>Bacteria</taxon>
        <taxon>Pseudomonadati</taxon>
        <taxon>Acidobacteriota</taxon>
        <taxon>Terriglobia</taxon>
        <taxon>Terriglobales</taxon>
        <taxon>Acidobacteriaceae</taxon>
        <taxon>Bryocella</taxon>
    </lineage>
</organism>
<feature type="domain" description="L,D-TPase catalytic" evidence="9">
    <location>
        <begin position="44"/>
        <end position="180"/>
    </location>
</feature>
<dbReference type="PROSITE" id="PS52029">
    <property type="entry name" value="LD_TPASE"/>
    <property type="match status" value="1"/>
</dbReference>
<dbReference type="AlphaFoldDB" id="A0A1H5SE58"/>
<dbReference type="Pfam" id="PF03734">
    <property type="entry name" value="YkuD"/>
    <property type="match status" value="1"/>
</dbReference>
<keyword evidence="3" id="KW-0808">Transferase</keyword>
<evidence type="ECO:0000259" key="9">
    <source>
        <dbReference type="PROSITE" id="PS52029"/>
    </source>
</evidence>
<dbReference type="Proteomes" id="UP000236728">
    <property type="component" value="Unassembled WGS sequence"/>
</dbReference>
<proteinExistence type="inferred from homology"/>
<keyword evidence="4 7" id="KW-0133">Cell shape</keyword>
<dbReference type="InterPro" id="IPR038063">
    <property type="entry name" value="Transpep_catalytic_dom"/>
</dbReference>
<feature type="signal peptide" evidence="8">
    <location>
        <begin position="1"/>
        <end position="24"/>
    </location>
</feature>
<evidence type="ECO:0000256" key="4">
    <source>
        <dbReference type="ARBA" id="ARBA00022960"/>
    </source>
</evidence>
<feature type="active site" description="Proton donor/acceptor" evidence="7">
    <location>
        <position position="134"/>
    </location>
</feature>
<evidence type="ECO:0000313" key="11">
    <source>
        <dbReference type="Proteomes" id="UP000236728"/>
    </source>
</evidence>
<dbReference type="Gene3D" id="2.40.440.10">
    <property type="entry name" value="L,D-transpeptidase catalytic domain-like"/>
    <property type="match status" value="1"/>
</dbReference>
<feature type="active site" description="Nucleophile" evidence="7">
    <location>
        <position position="156"/>
    </location>
</feature>
<dbReference type="PANTHER" id="PTHR36699:SF1">
    <property type="entry name" value="L,D-TRANSPEPTIDASE YAFK-RELATED"/>
    <property type="match status" value="1"/>
</dbReference>
<dbReference type="EMBL" id="FNVA01000001">
    <property type="protein sequence ID" value="SEF48037.1"/>
    <property type="molecule type" value="Genomic_DNA"/>
</dbReference>
<evidence type="ECO:0000256" key="8">
    <source>
        <dbReference type="SAM" id="SignalP"/>
    </source>
</evidence>
<dbReference type="GO" id="GO:0071555">
    <property type="term" value="P:cell wall organization"/>
    <property type="evidence" value="ECO:0007669"/>
    <property type="project" value="UniProtKB-UniRule"/>
</dbReference>
<evidence type="ECO:0000256" key="2">
    <source>
        <dbReference type="ARBA" id="ARBA00005992"/>
    </source>
</evidence>
<dbReference type="UniPathway" id="UPA00219"/>
<dbReference type="PANTHER" id="PTHR36699">
    <property type="entry name" value="LD-TRANSPEPTIDASE"/>
    <property type="match status" value="1"/>
</dbReference>
<reference evidence="10 11" key="1">
    <citation type="submission" date="2016-10" db="EMBL/GenBank/DDBJ databases">
        <authorList>
            <person name="de Groot N.N."/>
        </authorList>
    </citation>
    <scope>NUCLEOTIDE SEQUENCE [LARGE SCALE GENOMIC DNA]</scope>
    <source>
        <strain evidence="10 11">DSM 22489</strain>
    </source>
</reference>
<sequence>MIPHRPAQRTIARHAGLWMSFAFAFTLSLAGCARTAPGSIRQADRIVVVKSTHTMTLYAHGQPTAIYRVSLGRGTGAAKVREGDHNTPEGLYTVDSRNDHSRFHHALHLSYPNVADRATAAKLNAPPGGDIMIHGIRNGLGWLGGLQRHADWTDGCIALTDNEMDEVWATVPVGTPVEIRH</sequence>
<comment type="similarity">
    <text evidence="2">Belongs to the YkuD family.</text>
</comment>
<evidence type="ECO:0000313" key="10">
    <source>
        <dbReference type="EMBL" id="SEF48037.1"/>
    </source>
</evidence>
<keyword evidence="5 7" id="KW-0573">Peptidoglycan synthesis</keyword>
<evidence type="ECO:0000256" key="3">
    <source>
        <dbReference type="ARBA" id="ARBA00022679"/>
    </source>
</evidence>
<keyword evidence="11" id="KW-1185">Reference proteome</keyword>
<feature type="chain" id="PRO_5009283886" evidence="8">
    <location>
        <begin position="25"/>
        <end position="181"/>
    </location>
</feature>
<dbReference type="GO" id="GO:0016740">
    <property type="term" value="F:transferase activity"/>
    <property type="evidence" value="ECO:0007669"/>
    <property type="project" value="UniProtKB-KW"/>
</dbReference>